<dbReference type="InterPro" id="IPR006747">
    <property type="entry name" value="DUF599"/>
</dbReference>
<dbReference type="AlphaFoldDB" id="A0A1U8BCV2"/>
<protein>
    <submittedName>
        <fullName evidence="2">Uncharacterized protein LOC104613194</fullName>
    </submittedName>
</protein>
<accession>A0A1U8BCV2</accession>
<dbReference type="Pfam" id="PF04654">
    <property type="entry name" value="DUF599"/>
    <property type="match status" value="1"/>
</dbReference>
<dbReference type="OrthoDB" id="665451at2759"/>
<dbReference type="eggNOG" id="ENOG502QUB7">
    <property type="taxonomic scope" value="Eukaryota"/>
</dbReference>
<organism evidence="1 2">
    <name type="scientific">Nelumbo nucifera</name>
    <name type="common">Sacred lotus</name>
    <dbReference type="NCBI Taxonomy" id="4432"/>
    <lineage>
        <taxon>Eukaryota</taxon>
        <taxon>Viridiplantae</taxon>
        <taxon>Streptophyta</taxon>
        <taxon>Embryophyta</taxon>
        <taxon>Tracheophyta</taxon>
        <taxon>Spermatophyta</taxon>
        <taxon>Magnoliopsida</taxon>
        <taxon>Proteales</taxon>
        <taxon>Nelumbonaceae</taxon>
        <taxon>Nelumbo</taxon>
    </lineage>
</organism>
<keyword evidence="1" id="KW-1185">Reference proteome</keyword>
<dbReference type="PANTHER" id="PTHR31168:SF21">
    <property type="entry name" value="EMB|CAB89385.1"/>
    <property type="match status" value="1"/>
</dbReference>
<proteinExistence type="predicted"/>
<dbReference type="OMA" id="MGWSKEY"/>
<reference evidence="2" key="1">
    <citation type="submission" date="2025-08" db="UniProtKB">
        <authorList>
            <consortium name="RefSeq"/>
        </authorList>
    </citation>
    <scope>IDENTIFICATION</scope>
</reference>
<name>A0A1U8BCV2_NELNU</name>
<dbReference type="RefSeq" id="XP_010279221.1">
    <property type="nucleotide sequence ID" value="XM_010280919.2"/>
</dbReference>
<dbReference type="GeneID" id="104613194"/>
<dbReference type="PANTHER" id="PTHR31168">
    <property type="entry name" value="OS02G0292800 PROTEIN"/>
    <property type="match status" value="1"/>
</dbReference>
<evidence type="ECO:0000313" key="2">
    <source>
        <dbReference type="RefSeq" id="XP_010279221.1"/>
    </source>
</evidence>
<sequence length="277" mass="30867">MGFQKEYLDLILVPSGLLIMFGYHLFLLYRILRYPETTVIGYENHNRIAWVERMMQVESSDLGLALSVISSNTSAATFLCSVSIGLSSLIGAWVGSSSHNLFANSLIYGDTSESTMSIKYISILSFFLVAFTAFVQAARYFVHTTFLITMPYTDMPVKYVQMAVTRGSYYWSVGLRALYFAVTLLLWIFGPIPMFATSVIMVMLLHIVDSNSHPLHQYKKLPLGRGRGRIMKVGQEMANVVRAVGEEMAAVGEGMTAAVRGIEQNGRQEQIGYTTST</sequence>
<evidence type="ECO:0000313" key="1">
    <source>
        <dbReference type="Proteomes" id="UP000189703"/>
    </source>
</evidence>
<dbReference type="KEGG" id="nnu:104613194"/>
<gene>
    <name evidence="2" type="primary">LOC104613194</name>
</gene>
<dbReference type="Proteomes" id="UP000189703">
    <property type="component" value="Unplaced"/>
</dbReference>